<evidence type="ECO:0000313" key="2">
    <source>
        <dbReference type="EMBL" id="KAK3325791.1"/>
    </source>
</evidence>
<evidence type="ECO:0000259" key="1">
    <source>
        <dbReference type="Pfam" id="PF03795"/>
    </source>
</evidence>
<protein>
    <recommendedName>
        <fullName evidence="1">YCII-related domain-containing protein</fullName>
    </recommendedName>
</protein>
<reference evidence="2" key="2">
    <citation type="submission" date="2023-06" db="EMBL/GenBank/DDBJ databases">
        <authorList>
            <consortium name="Lawrence Berkeley National Laboratory"/>
            <person name="Haridas S."/>
            <person name="Hensen N."/>
            <person name="Bonometti L."/>
            <person name="Westerberg I."/>
            <person name="Brannstrom I.O."/>
            <person name="Guillou S."/>
            <person name="Cros-Aarteil S."/>
            <person name="Calhoun S."/>
            <person name="Kuo A."/>
            <person name="Mondo S."/>
            <person name="Pangilinan J."/>
            <person name="Riley R."/>
            <person name="Labutti K."/>
            <person name="Andreopoulos B."/>
            <person name="Lipzen A."/>
            <person name="Chen C."/>
            <person name="Yanf M."/>
            <person name="Daum C."/>
            <person name="Ng V."/>
            <person name="Clum A."/>
            <person name="Steindorff A."/>
            <person name="Ohm R."/>
            <person name="Martin F."/>
            <person name="Silar P."/>
            <person name="Natvig D."/>
            <person name="Lalanne C."/>
            <person name="Gautier V."/>
            <person name="Ament-Velasquez S.L."/>
            <person name="Kruys A."/>
            <person name="Hutchinson M.I."/>
            <person name="Powell A.J."/>
            <person name="Barry K."/>
            <person name="Miller A.N."/>
            <person name="Grigoriev I.V."/>
            <person name="Debuchy R."/>
            <person name="Gladieux P."/>
            <person name="Thoren M.H."/>
            <person name="Johannesson H."/>
        </authorList>
    </citation>
    <scope>NUCLEOTIDE SEQUENCE</scope>
    <source>
        <strain evidence="2">CBS 118394</strain>
    </source>
</reference>
<dbReference type="PANTHER" id="PTHR33606">
    <property type="entry name" value="PROTEIN YCII"/>
    <property type="match status" value="1"/>
</dbReference>
<gene>
    <name evidence="2" type="ORF">B0H66DRAFT_599933</name>
</gene>
<name>A0AAE0IK10_9PEZI</name>
<reference evidence="2" key="1">
    <citation type="journal article" date="2023" name="Mol. Phylogenet. Evol.">
        <title>Genome-scale phylogeny and comparative genomics of the fungal order Sordariales.</title>
        <authorList>
            <person name="Hensen N."/>
            <person name="Bonometti L."/>
            <person name="Westerberg I."/>
            <person name="Brannstrom I.O."/>
            <person name="Guillou S."/>
            <person name="Cros-Aarteil S."/>
            <person name="Calhoun S."/>
            <person name="Haridas S."/>
            <person name="Kuo A."/>
            <person name="Mondo S."/>
            <person name="Pangilinan J."/>
            <person name="Riley R."/>
            <person name="LaButti K."/>
            <person name="Andreopoulos B."/>
            <person name="Lipzen A."/>
            <person name="Chen C."/>
            <person name="Yan M."/>
            <person name="Daum C."/>
            <person name="Ng V."/>
            <person name="Clum A."/>
            <person name="Steindorff A."/>
            <person name="Ohm R.A."/>
            <person name="Martin F."/>
            <person name="Silar P."/>
            <person name="Natvig D.O."/>
            <person name="Lalanne C."/>
            <person name="Gautier V."/>
            <person name="Ament-Velasquez S.L."/>
            <person name="Kruys A."/>
            <person name="Hutchinson M.I."/>
            <person name="Powell A.J."/>
            <person name="Barry K."/>
            <person name="Miller A.N."/>
            <person name="Grigoriev I.V."/>
            <person name="Debuchy R."/>
            <person name="Gladieux P."/>
            <person name="Hiltunen Thoren M."/>
            <person name="Johannesson H."/>
        </authorList>
    </citation>
    <scope>NUCLEOTIDE SEQUENCE</scope>
    <source>
        <strain evidence="2">CBS 118394</strain>
    </source>
</reference>
<dbReference type="SUPFAM" id="SSF54909">
    <property type="entry name" value="Dimeric alpha+beta barrel"/>
    <property type="match status" value="1"/>
</dbReference>
<accession>A0AAE0IK10</accession>
<proteinExistence type="predicted"/>
<dbReference type="PANTHER" id="PTHR33606:SF3">
    <property type="entry name" value="PROTEIN YCII"/>
    <property type="match status" value="1"/>
</dbReference>
<dbReference type="InterPro" id="IPR051807">
    <property type="entry name" value="Sec-metab_biosynth-assoc"/>
</dbReference>
<evidence type="ECO:0000313" key="3">
    <source>
        <dbReference type="Proteomes" id="UP001283341"/>
    </source>
</evidence>
<dbReference type="Gene3D" id="3.30.70.1060">
    <property type="entry name" value="Dimeric alpha+beta barrel"/>
    <property type="match status" value="1"/>
</dbReference>
<dbReference type="InterPro" id="IPR005545">
    <property type="entry name" value="YCII"/>
</dbReference>
<dbReference type="Proteomes" id="UP001283341">
    <property type="component" value="Unassembled WGS sequence"/>
</dbReference>
<sequence>MSSSDAPRKYEWLVVVPDFPGALDKRIDARPLHFAGLKPKLESGVYQMGGAILDEVPVDDQPSSLKMCGSTLIAVAESREEVISILKKDIYTEKGVWDVDNAQMWPLKCAFRIPVPGQQGS</sequence>
<dbReference type="EMBL" id="JAUEDM010000002">
    <property type="protein sequence ID" value="KAK3325791.1"/>
    <property type="molecule type" value="Genomic_DNA"/>
</dbReference>
<organism evidence="2 3">
    <name type="scientific">Apodospora peruviana</name>
    <dbReference type="NCBI Taxonomy" id="516989"/>
    <lineage>
        <taxon>Eukaryota</taxon>
        <taxon>Fungi</taxon>
        <taxon>Dikarya</taxon>
        <taxon>Ascomycota</taxon>
        <taxon>Pezizomycotina</taxon>
        <taxon>Sordariomycetes</taxon>
        <taxon>Sordariomycetidae</taxon>
        <taxon>Sordariales</taxon>
        <taxon>Lasiosphaeriaceae</taxon>
        <taxon>Apodospora</taxon>
    </lineage>
</organism>
<dbReference type="AlphaFoldDB" id="A0AAE0IK10"/>
<dbReference type="Pfam" id="PF03795">
    <property type="entry name" value="YCII"/>
    <property type="match status" value="1"/>
</dbReference>
<dbReference type="InterPro" id="IPR011008">
    <property type="entry name" value="Dimeric_a/b-barrel"/>
</dbReference>
<comment type="caution">
    <text evidence="2">The sequence shown here is derived from an EMBL/GenBank/DDBJ whole genome shotgun (WGS) entry which is preliminary data.</text>
</comment>
<feature type="domain" description="YCII-related" evidence="1">
    <location>
        <begin position="12"/>
        <end position="98"/>
    </location>
</feature>
<keyword evidence="3" id="KW-1185">Reference proteome</keyword>